<evidence type="ECO:0000256" key="1">
    <source>
        <dbReference type="ARBA" id="ARBA00007240"/>
    </source>
</evidence>
<comment type="similarity">
    <text evidence="1">Belongs to the glycosyl hydrolases 36 family.</text>
</comment>
<accession>A0A8B8P9H0</accession>
<dbReference type="PANTHER" id="PTHR31268:SF10">
    <property type="entry name" value="GALACTINOL--SUCROSE GALACTOSYLTRANSFERASE"/>
    <property type="match status" value="1"/>
</dbReference>
<dbReference type="KEGG" id="rarg:115741496"/>
<comment type="function">
    <text evidence="4">Transglycosidase operating by a ping-pong reaction mechanism. Involved in the synthesis of raffinose, a major soluble carbohydrate in seeds, roots and tubers.</text>
</comment>
<dbReference type="InterPro" id="IPR013785">
    <property type="entry name" value="Aldolase_TIM"/>
</dbReference>
<keyword evidence="7" id="KW-0808">Transferase</keyword>
<dbReference type="Proteomes" id="UP000827889">
    <property type="component" value="Chromosome 6"/>
</dbReference>
<organism evidence="6 7">
    <name type="scientific">Rhodamnia argentea</name>
    <dbReference type="NCBI Taxonomy" id="178133"/>
    <lineage>
        <taxon>Eukaryota</taxon>
        <taxon>Viridiplantae</taxon>
        <taxon>Streptophyta</taxon>
        <taxon>Embryophyta</taxon>
        <taxon>Tracheophyta</taxon>
        <taxon>Spermatophyta</taxon>
        <taxon>Magnoliopsida</taxon>
        <taxon>eudicotyledons</taxon>
        <taxon>Gunneridae</taxon>
        <taxon>Pentapetalae</taxon>
        <taxon>rosids</taxon>
        <taxon>malvids</taxon>
        <taxon>Myrtales</taxon>
        <taxon>Myrtaceae</taxon>
        <taxon>Myrtoideae</taxon>
        <taxon>Myrteae</taxon>
        <taxon>Australasian group</taxon>
        <taxon>Rhodamnia</taxon>
    </lineage>
</organism>
<keyword evidence="6" id="KW-1185">Reference proteome</keyword>
<comment type="catalytic activity">
    <reaction evidence="5">
        <text>alpha-D-galactosyl-(1-&gt;3)-1D-myo-inositol + sucrose = raffinose + myo-inositol</text>
        <dbReference type="Rhea" id="RHEA:20161"/>
        <dbReference type="ChEBI" id="CHEBI:16634"/>
        <dbReference type="ChEBI" id="CHEBI:17268"/>
        <dbReference type="ChEBI" id="CHEBI:17505"/>
        <dbReference type="ChEBI" id="CHEBI:17992"/>
        <dbReference type="EC" id="2.4.1.82"/>
    </reaction>
</comment>
<dbReference type="EC" id="2.4.1.82" evidence="2"/>
<keyword evidence="3" id="KW-0119">Carbohydrate metabolism</keyword>
<dbReference type="OrthoDB" id="4664297at2759"/>
<dbReference type="Pfam" id="PF05691">
    <property type="entry name" value="Raffinose_syn"/>
    <property type="match status" value="1"/>
</dbReference>
<gene>
    <name evidence="7" type="primary">LOC115741496</name>
</gene>
<proteinExistence type="inferred from homology"/>
<protein>
    <recommendedName>
        <fullName evidence="2">galactinol--sucrose galactosyltransferase</fullName>
        <ecNumber evidence="2">2.4.1.82</ecNumber>
    </recommendedName>
</protein>
<evidence type="ECO:0000256" key="2">
    <source>
        <dbReference type="ARBA" id="ARBA00012708"/>
    </source>
</evidence>
<dbReference type="SUPFAM" id="SSF51445">
    <property type="entry name" value="(Trans)glycosidases"/>
    <property type="match status" value="1"/>
</dbReference>
<dbReference type="GO" id="GO:0047274">
    <property type="term" value="F:galactinol-sucrose galactosyltransferase activity"/>
    <property type="evidence" value="ECO:0007669"/>
    <property type="project" value="UniProtKB-EC"/>
</dbReference>
<evidence type="ECO:0000256" key="5">
    <source>
        <dbReference type="ARBA" id="ARBA00049426"/>
    </source>
</evidence>
<sequence>MTITGAPIIKNGCLSVRGKVVLTGVPPNIAFKPVGTGSGLLGATSVAPSSRHVFSLGVLEGFKFLCLFRAKIWWMIPRVGGSANEIPIETQMLLLEARQGSSSNDGVSVEQNSEFTFYILALPVLDGPFRTSLQGNAVNELLFCAESGDVNVTTTEVAEAVFINYGDNPFDLITDSIKILAKHKGTFSHIDDKMIPPHLDWFGWCTWDAFYSKVNPRGIKEGLQSFLEGGCSPRFVIIDDGWQDTENEFYNDGKPIVEGMQFATRLVDIKENEKFRSSVLEDSCADLHELINFIKQKYGLNYVYLWHALAGYWGGLHPASEKMKKYNPQLVYPIQSPGNLGNLRDIAMDSLEKYGVGVIDPEKIYDFYNDLHSYLARCGVDGVKVDVQNLIETLGNGCGGRVTLTRRYQEALDRSVERNFKENNLICCMSHNSDSIYSSKKSAVARASEDFMPREQTFQTLHVASVAYNSLLLGEIFVSDWDMFHSKHETAEFHGAARALGGCAVYVSDKAANHDFNILKKLVLPDGSVLRARYAGRPTRDCLFEDPVMDGKSLLKTWNVNKLTGVIGVFNCQGAGSWPLKQDLREKSSSPLPMLPPISGHISPADVEFLEEIVGENWDGDCAVYAFNKGSLSRLSKRGNLEVSLKTLECEIYTISPIRVFLENIHFAAIGLLDMYNSGGAVQAIKCTTSLSVGIITVKGRGCGRFGFYTTSKPNCCKVDNKEGEFTYNDQNNMLTVNLPEECKLRDIEIVY</sequence>
<dbReference type="PANTHER" id="PTHR31268">
    <property type="match status" value="1"/>
</dbReference>
<dbReference type="InterPro" id="IPR017853">
    <property type="entry name" value="GH"/>
</dbReference>
<evidence type="ECO:0000313" key="7">
    <source>
        <dbReference type="RefSeq" id="XP_030531294.1"/>
    </source>
</evidence>
<evidence type="ECO:0000256" key="4">
    <source>
        <dbReference type="ARBA" id="ARBA00025404"/>
    </source>
</evidence>
<dbReference type="AlphaFoldDB" id="A0A8B8P9H0"/>
<evidence type="ECO:0000256" key="3">
    <source>
        <dbReference type="ARBA" id="ARBA00023277"/>
    </source>
</evidence>
<dbReference type="RefSeq" id="XP_030531294.1">
    <property type="nucleotide sequence ID" value="XM_030675434.2"/>
</dbReference>
<dbReference type="InterPro" id="IPR008811">
    <property type="entry name" value="Glycosyl_hydrolases_36"/>
</dbReference>
<name>A0A8B8P9H0_9MYRT</name>
<dbReference type="GeneID" id="115741496"/>
<dbReference type="Gene3D" id="3.20.20.70">
    <property type="entry name" value="Aldolase class I"/>
    <property type="match status" value="1"/>
</dbReference>
<keyword evidence="7" id="KW-0328">Glycosyltransferase</keyword>
<reference evidence="7" key="1">
    <citation type="submission" date="2025-08" db="UniProtKB">
        <authorList>
            <consortium name="RefSeq"/>
        </authorList>
    </citation>
    <scope>IDENTIFICATION</scope>
    <source>
        <tissue evidence="7">Leaf</tissue>
    </source>
</reference>
<evidence type="ECO:0000313" key="6">
    <source>
        <dbReference type="Proteomes" id="UP000827889"/>
    </source>
</evidence>